<reference evidence="6" key="2">
    <citation type="submission" date="2023-01" db="EMBL/GenBank/DDBJ databases">
        <authorList>
            <person name="Sun Q."/>
            <person name="Evtushenko L."/>
        </authorList>
    </citation>
    <scope>NUCLEOTIDE SEQUENCE</scope>
    <source>
        <strain evidence="6">VKM Ac-1020</strain>
    </source>
</reference>
<feature type="signal peptide" evidence="4">
    <location>
        <begin position="1"/>
        <end position="26"/>
    </location>
</feature>
<keyword evidence="2 4" id="KW-0378">Hydrolase</keyword>
<comment type="catalytic activity">
    <reaction evidence="4">
        <text>The enzyme specifically hydrolyzes (1-&gt;4)-beta-D-galactosidic linkages in type I arabinogalactans.</text>
        <dbReference type="EC" id="3.2.1.89"/>
    </reaction>
</comment>
<dbReference type="InterPro" id="IPR011683">
    <property type="entry name" value="Glyco_hydro_53"/>
</dbReference>
<evidence type="ECO:0000313" key="6">
    <source>
        <dbReference type="EMBL" id="GLJ60992.1"/>
    </source>
</evidence>
<feature type="chain" id="PRO_5041021631" description="Arabinogalactan endo-beta-1,4-galactanase" evidence="4">
    <location>
        <begin position="27"/>
        <end position="651"/>
    </location>
</feature>
<organism evidence="6 7">
    <name type="scientific">Microbacterium barkeri</name>
    <dbReference type="NCBI Taxonomy" id="33917"/>
    <lineage>
        <taxon>Bacteria</taxon>
        <taxon>Bacillati</taxon>
        <taxon>Actinomycetota</taxon>
        <taxon>Actinomycetes</taxon>
        <taxon>Micrococcales</taxon>
        <taxon>Microbacteriaceae</taxon>
        <taxon>Microbacterium</taxon>
    </lineage>
</organism>
<dbReference type="EC" id="3.2.1.89" evidence="4"/>
<dbReference type="GO" id="GO:0031218">
    <property type="term" value="F:arabinogalactan endo-1,4-beta-galactosidase activity"/>
    <property type="evidence" value="ECO:0007669"/>
    <property type="project" value="UniProtKB-EC"/>
</dbReference>
<dbReference type="Gene3D" id="2.60.120.260">
    <property type="entry name" value="Galactose-binding domain-like"/>
    <property type="match status" value="1"/>
</dbReference>
<gene>
    <name evidence="6" type="ORF">GCM10017576_11210</name>
</gene>
<comment type="caution">
    <text evidence="6">The sequence shown here is derived from an EMBL/GenBank/DDBJ whole genome shotgun (WGS) entry which is preliminary data.</text>
</comment>
<dbReference type="InterPro" id="IPR017853">
    <property type="entry name" value="GH"/>
</dbReference>
<protein>
    <recommendedName>
        <fullName evidence="4">Arabinogalactan endo-beta-1,4-galactanase</fullName>
        <ecNumber evidence="4">3.2.1.89</ecNumber>
    </recommendedName>
</protein>
<dbReference type="PANTHER" id="PTHR34983">
    <property type="entry name" value="ARABINOGALACTAN ENDO-BETA-1,4-GALACTANASE A"/>
    <property type="match status" value="1"/>
</dbReference>
<feature type="domain" description="Bacterial Ig-like" evidence="5">
    <location>
        <begin position="426"/>
        <end position="478"/>
    </location>
</feature>
<keyword evidence="3 4" id="KW-0326">Glycosidase</keyword>
<dbReference type="PANTHER" id="PTHR34983:SF2">
    <property type="entry name" value="ENDO-BETA-1,4-GALACTANASE"/>
    <property type="match status" value="1"/>
</dbReference>
<comment type="similarity">
    <text evidence="1 4">Belongs to the glycosyl hydrolase 53 family.</text>
</comment>
<dbReference type="SUPFAM" id="SSF51445">
    <property type="entry name" value="(Trans)glycosidases"/>
    <property type="match status" value="1"/>
</dbReference>
<dbReference type="Proteomes" id="UP001142462">
    <property type="component" value="Unassembled WGS sequence"/>
</dbReference>
<evidence type="ECO:0000256" key="3">
    <source>
        <dbReference type="ARBA" id="ARBA00023295"/>
    </source>
</evidence>
<dbReference type="Pfam" id="PF07745">
    <property type="entry name" value="Glyco_hydro_53"/>
    <property type="match status" value="1"/>
</dbReference>
<name>A0A9W6H1T4_9MICO</name>
<evidence type="ECO:0000313" key="7">
    <source>
        <dbReference type="Proteomes" id="UP001142462"/>
    </source>
</evidence>
<keyword evidence="7" id="KW-1185">Reference proteome</keyword>
<dbReference type="GO" id="GO:0015926">
    <property type="term" value="F:glucosidase activity"/>
    <property type="evidence" value="ECO:0007669"/>
    <property type="project" value="InterPro"/>
</dbReference>
<dbReference type="InterPro" id="IPR011081">
    <property type="entry name" value="Big_4"/>
</dbReference>
<keyword evidence="4" id="KW-0732">Signal</keyword>
<dbReference type="GO" id="GO:0045490">
    <property type="term" value="P:pectin catabolic process"/>
    <property type="evidence" value="ECO:0007669"/>
    <property type="project" value="TreeGrafter"/>
</dbReference>
<dbReference type="EMBL" id="BSEJ01000004">
    <property type="protein sequence ID" value="GLJ60992.1"/>
    <property type="molecule type" value="Genomic_DNA"/>
</dbReference>
<evidence type="ECO:0000259" key="5">
    <source>
        <dbReference type="Pfam" id="PF07532"/>
    </source>
</evidence>
<evidence type="ECO:0000256" key="2">
    <source>
        <dbReference type="ARBA" id="ARBA00022801"/>
    </source>
</evidence>
<reference evidence="6" key="1">
    <citation type="journal article" date="2014" name="Int. J. Syst. Evol. Microbiol.">
        <title>Complete genome sequence of Corynebacterium casei LMG S-19264T (=DSM 44701T), isolated from a smear-ripened cheese.</title>
        <authorList>
            <consortium name="US DOE Joint Genome Institute (JGI-PGF)"/>
            <person name="Walter F."/>
            <person name="Albersmeier A."/>
            <person name="Kalinowski J."/>
            <person name="Ruckert C."/>
        </authorList>
    </citation>
    <scope>NUCLEOTIDE SEQUENCE</scope>
    <source>
        <strain evidence="6">VKM Ac-1020</strain>
    </source>
</reference>
<dbReference type="Pfam" id="PF07532">
    <property type="entry name" value="Big_4"/>
    <property type="match status" value="1"/>
</dbReference>
<sequence length="651" mass="67973">MPSPIRAAIATAAAVSLALVASPAHADDASIDISLSAVDGLSADFMTGVDVSSVLSLEESGVVFRDDTGAPADLFHVLADHGVTDVRVRVWNDPFDAEGRGYGGGNVDVARAIEIGERATDAGLGVTVDFHYSDFWADPGKQQAPKAWEGLTAAQTADAVHDFTADALARFADAGVDVRMVQVGNETNNGVAGVTGWDGMAEVFRAGSAAVRETLPDALVAVHFTNPETPGRYAGYAAELAARGVDYDVFASSYYPYWHGTIANLTDVLSHVAEVHDKKVAVVETSWAYTLEDGDGHGNTIDLASEATAYPVSPQGQATAFRDVVQAVADVGDAGIGVFSWEPAWLPVGPPEQLEANRLLWERDGSGWATSYAGAYDPADAGRWFGGSAVDNQALFAFDGTPLPSLRMFEYVRTGAQGPRVVTGVETVALEIEEGEDAALPETVTVSYSDGTTEDQPVVWDAVEIDGPGVYTVAGRTSAGHETSATIEVLARSHLPGGGFEGDGAALWTLAGDGGSIGWRADASAGTNALHVWLDRDFTGSATQVVTGLEPGRYVATATSQGGGTLPGDTVTLRVTASPTHLPATAADRAAQAQTRTAEALLAFDGWRAYATSETDAVRVQRGQEVTVEIAWELSAGAWGTVDEVRLVKVG</sequence>
<dbReference type="AlphaFoldDB" id="A0A9W6H1T4"/>
<evidence type="ECO:0000256" key="4">
    <source>
        <dbReference type="RuleBase" id="RU361192"/>
    </source>
</evidence>
<dbReference type="RefSeq" id="WP_271172706.1">
    <property type="nucleotide sequence ID" value="NZ_BSEJ01000004.1"/>
</dbReference>
<evidence type="ECO:0000256" key="1">
    <source>
        <dbReference type="ARBA" id="ARBA00010687"/>
    </source>
</evidence>
<accession>A0A9W6H1T4</accession>
<proteinExistence type="inferred from homology"/>
<dbReference type="Gene3D" id="3.20.20.80">
    <property type="entry name" value="Glycosidases"/>
    <property type="match status" value="1"/>
</dbReference>